<reference evidence="15" key="1">
    <citation type="submission" date="2020-05" db="EMBL/GenBank/DDBJ databases">
        <authorList>
            <person name="Chiriac C."/>
            <person name="Salcher M."/>
            <person name="Ghai R."/>
            <person name="Kavagutti S V."/>
        </authorList>
    </citation>
    <scope>NUCLEOTIDE SEQUENCE</scope>
</reference>
<keyword evidence="4" id="KW-0813">Transport</keyword>
<evidence type="ECO:0000256" key="2">
    <source>
        <dbReference type="ARBA" id="ARBA00004308"/>
    </source>
</evidence>
<keyword evidence="7 14" id="KW-0812">Transmembrane</keyword>
<organism evidence="15">
    <name type="scientific">freshwater metagenome</name>
    <dbReference type="NCBI Taxonomy" id="449393"/>
    <lineage>
        <taxon>unclassified sequences</taxon>
        <taxon>metagenomes</taxon>
        <taxon>ecological metagenomes</taxon>
    </lineage>
</organism>
<protein>
    <submittedName>
        <fullName evidence="15">Unannotated protein</fullName>
    </submittedName>
</protein>
<dbReference type="InterPro" id="IPR028987">
    <property type="entry name" value="ATP_synth_B-like_membr_sf"/>
</dbReference>
<sequence>MRTSAEIFLLPNGTFFVEFAVFVFIVFALTKWIIPPINKAMEERQTQIRTSLEAADVARTQAAAADTERRAALDEGRRQAGEIIAQAQSDRSSIVEEARREASEAAALVTVRAEASMNSERASALASLRREVGTLALTLASKVVGESLADDARARATVDRFIADLEAQANGASN</sequence>
<dbReference type="PANTHER" id="PTHR33445">
    <property type="entry name" value="ATP SYNTHASE SUBUNIT B', CHLOROPLASTIC"/>
    <property type="match status" value="1"/>
</dbReference>
<keyword evidence="6" id="KW-0138">CF(0)</keyword>
<dbReference type="HAMAP" id="MF_01398">
    <property type="entry name" value="ATP_synth_b_bprime"/>
    <property type="match status" value="1"/>
</dbReference>
<evidence type="ECO:0000256" key="3">
    <source>
        <dbReference type="ARBA" id="ARBA00005513"/>
    </source>
</evidence>
<keyword evidence="8" id="KW-0375">Hydrogen ion transport</keyword>
<keyword evidence="9 14" id="KW-1133">Transmembrane helix</keyword>
<dbReference type="AlphaFoldDB" id="A0A6J7C2M2"/>
<dbReference type="InterPro" id="IPR005864">
    <property type="entry name" value="ATP_synth_F0_bsu_bac"/>
</dbReference>
<dbReference type="GO" id="GO:0045259">
    <property type="term" value="C:proton-transporting ATP synthase complex"/>
    <property type="evidence" value="ECO:0007669"/>
    <property type="project" value="UniProtKB-KW"/>
</dbReference>
<evidence type="ECO:0000256" key="9">
    <source>
        <dbReference type="ARBA" id="ARBA00022989"/>
    </source>
</evidence>
<keyword evidence="11 14" id="KW-0472">Membrane</keyword>
<keyword evidence="12" id="KW-0066">ATP synthesis</keyword>
<evidence type="ECO:0000313" key="17">
    <source>
        <dbReference type="EMBL" id="CAB5029596.1"/>
    </source>
</evidence>
<evidence type="ECO:0000256" key="14">
    <source>
        <dbReference type="SAM" id="Phobius"/>
    </source>
</evidence>
<evidence type="ECO:0000313" key="15">
    <source>
        <dbReference type="EMBL" id="CAB4851860.1"/>
    </source>
</evidence>
<dbReference type="GO" id="GO:0015986">
    <property type="term" value="P:proton motive force-driven ATP synthesis"/>
    <property type="evidence" value="ECO:0007669"/>
    <property type="project" value="InterPro"/>
</dbReference>
<evidence type="ECO:0000256" key="6">
    <source>
        <dbReference type="ARBA" id="ARBA00022547"/>
    </source>
</evidence>
<dbReference type="CDD" id="cd06503">
    <property type="entry name" value="ATP-synt_Fo_b"/>
    <property type="match status" value="1"/>
</dbReference>
<dbReference type="GO" id="GO:0012505">
    <property type="term" value="C:endomembrane system"/>
    <property type="evidence" value="ECO:0007669"/>
    <property type="project" value="UniProtKB-SubCell"/>
</dbReference>
<dbReference type="EMBL" id="CAFBND010000020">
    <property type="protein sequence ID" value="CAB4935416.1"/>
    <property type="molecule type" value="Genomic_DNA"/>
</dbReference>
<evidence type="ECO:0000256" key="5">
    <source>
        <dbReference type="ARBA" id="ARBA00022475"/>
    </source>
</evidence>
<accession>A0A6J7C2M2</accession>
<dbReference type="EMBL" id="CAFBPU010000013">
    <property type="protein sequence ID" value="CAB5029596.1"/>
    <property type="molecule type" value="Genomic_DNA"/>
</dbReference>
<evidence type="ECO:0000256" key="12">
    <source>
        <dbReference type="ARBA" id="ARBA00023310"/>
    </source>
</evidence>
<comment type="similarity">
    <text evidence="3">Belongs to the ATPase B chain family.</text>
</comment>
<dbReference type="EMBL" id="CAFBIZ010000200">
    <property type="protein sequence ID" value="CAB4851860.1"/>
    <property type="molecule type" value="Genomic_DNA"/>
</dbReference>
<comment type="subcellular location">
    <subcellularLocation>
        <location evidence="2">Endomembrane system</location>
    </subcellularLocation>
    <subcellularLocation>
        <location evidence="1">Membrane</location>
        <topology evidence="1">Single-pass membrane protein</topology>
    </subcellularLocation>
</comment>
<keyword evidence="10" id="KW-0406">Ion transport</keyword>
<dbReference type="GO" id="GO:0046961">
    <property type="term" value="F:proton-transporting ATPase activity, rotational mechanism"/>
    <property type="evidence" value="ECO:0007669"/>
    <property type="project" value="TreeGrafter"/>
</dbReference>
<evidence type="ECO:0000256" key="11">
    <source>
        <dbReference type="ARBA" id="ARBA00023136"/>
    </source>
</evidence>
<comment type="function">
    <text evidence="13">F(1)F(0) ATP synthase produces ATP from ADP in the presence of a proton or sodium gradient. F-type ATPases consist of two structural domains, F(1) containing the extramembraneous catalytic core and F(0) containing the membrane proton channel, linked together by a central stalk and a peripheral stalk. During catalysis, ATP synthesis in the catalytic domain of F(1) is coupled via a rotary mechanism of the central stalk subunits to proton translocation.</text>
</comment>
<dbReference type="InterPro" id="IPR050059">
    <property type="entry name" value="ATP_synthase_B_chain"/>
</dbReference>
<dbReference type="Pfam" id="PF00430">
    <property type="entry name" value="ATP-synt_B"/>
    <property type="match status" value="1"/>
</dbReference>
<evidence type="ECO:0000256" key="13">
    <source>
        <dbReference type="ARBA" id="ARBA00025198"/>
    </source>
</evidence>
<feature type="transmembrane region" description="Helical" evidence="14">
    <location>
        <begin position="15"/>
        <end position="34"/>
    </location>
</feature>
<dbReference type="InterPro" id="IPR002146">
    <property type="entry name" value="ATP_synth_b/b'su_bac/chlpt"/>
</dbReference>
<evidence type="ECO:0000313" key="16">
    <source>
        <dbReference type="EMBL" id="CAB4935416.1"/>
    </source>
</evidence>
<evidence type="ECO:0000256" key="10">
    <source>
        <dbReference type="ARBA" id="ARBA00023065"/>
    </source>
</evidence>
<evidence type="ECO:0000256" key="1">
    <source>
        <dbReference type="ARBA" id="ARBA00004167"/>
    </source>
</evidence>
<evidence type="ECO:0000256" key="8">
    <source>
        <dbReference type="ARBA" id="ARBA00022781"/>
    </source>
</evidence>
<name>A0A6J7C2M2_9ZZZZ</name>
<evidence type="ECO:0000256" key="7">
    <source>
        <dbReference type="ARBA" id="ARBA00022692"/>
    </source>
</evidence>
<gene>
    <name evidence="15" type="ORF">UFOPK3268_01386</name>
    <name evidence="16" type="ORF">UFOPK3752_00701</name>
    <name evidence="17" type="ORF">UFOPK4150_00825</name>
</gene>
<dbReference type="Gene3D" id="6.10.250.1580">
    <property type="match status" value="1"/>
</dbReference>
<dbReference type="NCBIfam" id="TIGR01144">
    <property type="entry name" value="ATP_synt_b"/>
    <property type="match status" value="1"/>
</dbReference>
<dbReference type="SUPFAM" id="SSF81573">
    <property type="entry name" value="F1F0 ATP synthase subunit B, membrane domain"/>
    <property type="match status" value="1"/>
</dbReference>
<dbReference type="PANTHER" id="PTHR33445:SF1">
    <property type="entry name" value="ATP SYNTHASE SUBUNIT B"/>
    <property type="match status" value="1"/>
</dbReference>
<evidence type="ECO:0000256" key="4">
    <source>
        <dbReference type="ARBA" id="ARBA00022448"/>
    </source>
</evidence>
<proteinExistence type="inferred from homology"/>
<keyword evidence="5" id="KW-1003">Cell membrane</keyword>